<comment type="similarity">
    <text evidence="7">Belongs to the binding-protein-dependent transport system permease family.</text>
</comment>
<evidence type="ECO:0000256" key="1">
    <source>
        <dbReference type="ARBA" id="ARBA00004651"/>
    </source>
</evidence>
<evidence type="ECO:0000256" key="2">
    <source>
        <dbReference type="ARBA" id="ARBA00022448"/>
    </source>
</evidence>
<dbReference type="CDD" id="cd06261">
    <property type="entry name" value="TM_PBP2"/>
    <property type="match status" value="1"/>
</dbReference>
<evidence type="ECO:0000256" key="7">
    <source>
        <dbReference type="RuleBase" id="RU363032"/>
    </source>
</evidence>
<feature type="domain" description="ABC transmembrane type-1" evidence="8">
    <location>
        <begin position="86"/>
        <end position="298"/>
    </location>
</feature>
<evidence type="ECO:0000256" key="6">
    <source>
        <dbReference type="ARBA" id="ARBA00023136"/>
    </source>
</evidence>
<organism evidence="9">
    <name type="scientific">uncultured Thermomicrobiales bacterium</name>
    <dbReference type="NCBI Taxonomy" id="1645740"/>
    <lineage>
        <taxon>Bacteria</taxon>
        <taxon>Pseudomonadati</taxon>
        <taxon>Thermomicrobiota</taxon>
        <taxon>Thermomicrobia</taxon>
        <taxon>Thermomicrobiales</taxon>
        <taxon>environmental samples</taxon>
    </lineage>
</organism>
<protein>
    <submittedName>
        <fullName evidence="9">N-acetyl-D-glucosamine ABC transporter, permease protein 1</fullName>
    </submittedName>
</protein>
<dbReference type="PANTHER" id="PTHR30193:SF37">
    <property type="entry name" value="INNER MEMBRANE ABC TRANSPORTER PERMEASE PROTEIN YCJO"/>
    <property type="match status" value="1"/>
</dbReference>
<keyword evidence="2 7" id="KW-0813">Transport</keyword>
<dbReference type="GO" id="GO:0005886">
    <property type="term" value="C:plasma membrane"/>
    <property type="evidence" value="ECO:0007669"/>
    <property type="project" value="UniProtKB-SubCell"/>
</dbReference>
<evidence type="ECO:0000259" key="8">
    <source>
        <dbReference type="PROSITE" id="PS50928"/>
    </source>
</evidence>
<dbReference type="SUPFAM" id="SSF161098">
    <property type="entry name" value="MetI-like"/>
    <property type="match status" value="1"/>
</dbReference>
<reference evidence="9" key="1">
    <citation type="submission" date="2020-02" db="EMBL/GenBank/DDBJ databases">
        <authorList>
            <person name="Meier V. D."/>
        </authorList>
    </citation>
    <scope>NUCLEOTIDE SEQUENCE</scope>
    <source>
        <strain evidence="9">AVDCRST_MAG18</strain>
    </source>
</reference>
<proteinExistence type="inferred from homology"/>
<feature type="transmembrane region" description="Helical" evidence="7">
    <location>
        <begin position="123"/>
        <end position="144"/>
    </location>
</feature>
<evidence type="ECO:0000256" key="4">
    <source>
        <dbReference type="ARBA" id="ARBA00022692"/>
    </source>
</evidence>
<evidence type="ECO:0000256" key="3">
    <source>
        <dbReference type="ARBA" id="ARBA00022475"/>
    </source>
</evidence>
<dbReference type="Pfam" id="PF00528">
    <property type="entry name" value="BPD_transp_1"/>
    <property type="match status" value="1"/>
</dbReference>
<comment type="subcellular location">
    <subcellularLocation>
        <location evidence="1 7">Cell membrane</location>
        <topology evidence="1 7">Multi-pass membrane protein</topology>
    </subcellularLocation>
</comment>
<dbReference type="Gene3D" id="1.10.3720.10">
    <property type="entry name" value="MetI-like"/>
    <property type="match status" value="1"/>
</dbReference>
<keyword evidence="3" id="KW-1003">Cell membrane</keyword>
<dbReference type="InterPro" id="IPR051393">
    <property type="entry name" value="ABC_transporter_permease"/>
</dbReference>
<dbReference type="InterPro" id="IPR000515">
    <property type="entry name" value="MetI-like"/>
</dbReference>
<dbReference type="EMBL" id="CADCWN010000159">
    <property type="protein sequence ID" value="CAA9571354.1"/>
    <property type="molecule type" value="Genomic_DNA"/>
</dbReference>
<name>A0A6J4V9V2_9BACT</name>
<dbReference type="PANTHER" id="PTHR30193">
    <property type="entry name" value="ABC TRANSPORTER PERMEASE PROTEIN"/>
    <property type="match status" value="1"/>
</dbReference>
<feature type="transmembrane region" description="Helical" evidence="7">
    <location>
        <begin position="90"/>
        <end position="111"/>
    </location>
</feature>
<dbReference type="AlphaFoldDB" id="A0A6J4V9V2"/>
<keyword evidence="4 7" id="KW-0812">Transmembrane</keyword>
<dbReference type="GO" id="GO:0055085">
    <property type="term" value="P:transmembrane transport"/>
    <property type="evidence" value="ECO:0007669"/>
    <property type="project" value="InterPro"/>
</dbReference>
<evidence type="ECO:0000313" key="9">
    <source>
        <dbReference type="EMBL" id="CAA9571354.1"/>
    </source>
</evidence>
<sequence>MAVRAKAFARPATRPRLSRRRLQQNLEGWLFILPVMIGVVAFYVVPLIVSFYTSFTDADGLTEAEWVGGFNYQRLFTRDQFFRRSVVNTLLYVGGHIPLTIGLALILALLCNRKVRGVTWFRTAFFIPVVTNVVAVSLVWNFFFSPRGGVVNWFLSLVGIAGPSWLTDSRWAMPAVIIVSVWFGVGFPMIILLAGLQGIPEMYYEAAKIDGASALGRFRYVTLPLLTPALFFLSITQFISSFQVFGIIYVLTNGGPARATSVYIYYLYQNAFQNSRLGYASAMAWLLFAVIALITLVQWRLQKRWVIYD</sequence>
<dbReference type="PROSITE" id="PS50928">
    <property type="entry name" value="ABC_TM1"/>
    <property type="match status" value="1"/>
</dbReference>
<gene>
    <name evidence="9" type="ORF">AVDCRST_MAG18-2006</name>
</gene>
<keyword evidence="6 7" id="KW-0472">Membrane</keyword>
<evidence type="ECO:0000256" key="5">
    <source>
        <dbReference type="ARBA" id="ARBA00022989"/>
    </source>
</evidence>
<dbReference type="InterPro" id="IPR035906">
    <property type="entry name" value="MetI-like_sf"/>
</dbReference>
<keyword evidence="5 7" id="KW-1133">Transmembrane helix</keyword>
<feature type="transmembrane region" description="Helical" evidence="7">
    <location>
        <begin position="229"/>
        <end position="251"/>
    </location>
</feature>
<feature type="transmembrane region" description="Helical" evidence="7">
    <location>
        <begin position="174"/>
        <end position="196"/>
    </location>
</feature>
<accession>A0A6J4V9V2</accession>
<feature type="transmembrane region" description="Helical" evidence="7">
    <location>
        <begin position="277"/>
        <end position="299"/>
    </location>
</feature>
<feature type="transmembrane region" description="Helical" evidence="7">
    <location>
        <begin position="29"/>
        <end position="52"/>
    </location>
</feature>
<feature type="transmembrane region" description="Helical" evidence="7">
    <location>
        <begin position="150"/>
        <end position="167"/>
    </location>
</feature>